<dbReference type="CDD" id="cd13857">
    <property type="entry name" value="CuRO_1_Diphenol_Ox"/>
    <property type="match status" value="1"/>
</dbReference>
<evidence type="ECO:0000256" key="7">
    <source>
        <dbReference type="SAM" id="Phobius"/>
    </source>
</evidence>
<dbReference type="GO" id="GO:0016491">
    <property type="term" value="F:oxidoreductase activity"/>
    <property type="evidence" value="ECO:0007669"/>
    <property type="project" value="UniProtKB-KW"/>
</dbReference>
<evidence type="ECO:0000256" key="3">
    <source>
        <dbReference type="ARBA" id="ARBA00023002"/>
    </source>
</evidence>
<evidence type="ECO:0000313" key="11">
    <source>
        <dbReference type="EMBL" id="GEM12007.1"/>
    </source>
</evidence>
<dbReference type="CDD" id="cd13886">
    <property type="entry name" value="CuRO_2_MCO_like_1"/>
    <property type="match status" value="1"/>
</dbReference>
<comment type="caution">
    <text evidence="11">The sequence shown here is derived from an EMBL/GenBank/DDBJ whole genome shotgun (WGS) entry which is preliminary data.</text>
</comment>
<dbReference type="GO" id="GO:0005507">
    <property type="term" value="F:copper ion binding"/>
    <property type="evidence" value="ECO:0007669"/>
    <property type="project" value="InterPro"/>
</dbReference>
<dbReference type="Pfam" id="PF00394">
    <property type="entry name" value="Cu-oxidase"/>
    <property type="match status" value="1"/>
</dbReference>
<feature type="region of interest" description="Disordered" evidence="6">
    <location>
        <begin position="63"/>
        <end position="85"/>
    </location>
</feature>
<dbReference type="CDD" id="cd13910">
    <property type="entry name" value="CuRO_3_MCO_like_4"/>
    <property type="match status" value="1"/>
</dbReference>
<feature type="compositionally biased region" description="Polar residues" evidence="6">
    <location>
        <begin position="64"/>
        <end position="74"/>
    </location>
</feature>
<feature type="compositionally biased region" description="Basic and acidic residues" evidence="6">
    <location>
        <begin position="1"/>
        <end position="20"/>
    </location>
</feature>
<feature type="transmembrane region" description="Helical" evidence="7">
    <location>
        <begin position="30"/>
        <end position="53"/>
    </location>
</feature>
<feature type="domain" description="Plastocyanin-like" evidence="10">
    <location>
        <begin position="118"/>
        <end position="227"/>
    </location>
</feature>
<evidence type="ECO:0000313" key="12">
    <source>
        <dbReference type="Proteomes" id="UP000321518"/>
    </source>
</evidence>
<evidence type="ECO:0000256" key="6">
    <source>
        <dbReference type="SAM" id="MobiDB-lite"/>
    </source>
</evidence>
<keyword evidence="2" id="KW-0479">Metal-binding</keyword>
<protein>
    <submittedName>
        <fullName evidence="11">Multicopper oxidase</fullName>
    </submittedName>
</protein>
<dbReference type="SUPFAM" id="SSF49503">
    <property type="entry name" value="Cupredoxins"/>
    <property type="match status" value="3"/>
</dbReference>
<evidence type="ECO:0000259" key="9">
    <source>
        <dbReference type="Pfam" id="PF07731"/>
    </source>
</evidence>
<sequence length="628" mass="68349">MTGSIGDKHSLEESEAARRRPDSHHHRPRILAVVAGGLVVLAVALGVGLGVGLRHHSRGHAVATNVNGTNSTSADKGAKGQVLPQPSSNFVLKGQAAMAREPATTRYYEFLLDERAGSPDGFNKSLLVVNGMYPGPMIEVNSDDRVVVNVTNSMSNASAIHWHGLFQRGTPWFDGTNSVSQCGIPRSHSFVYNFTLDTFVGTTWWHSHYSTQYTDGLSGAFIVYNRSERLPSTPSVDGELSIQLSDLYHRFSSDLLTQYLSTNGMTGAGYSSTTQGNEPVPDAGTINGVGQWGDSTPSYTNFTLEPNSTYRLRIGNHGSFAASRFSVDNHTLTVVEADGVLVEPYEVSGLVIQVAQRYSVILQTNQTAGAYWMRHEVQQGAFTYTEPGFQGNQLGVIRYGVDNSTMPPSALISSDPGSGNSLPDLDATALVPFVHKSPPNATFSTYVTVSMQNTGNNQWLSFINSTSWEPLQGKATLFSGYGMNDVGTSQADSQLVVTIPDTTSGTQVVDLYVQNYDDGDHPFHLHGYKPWIMGQGQGRYQGQALNMKNPMRRDTFVLPAYSWTILRFVADNPGMWFFHCHLTWHMASGLAMQFLVLPNATTSLLASAPPVLQEQCKIMQTLGQTVVG</sequence>
<keyword evidence="5" id="KW-0325">Glycoprotein</keyword>
<dbReference type="InterPro" id="IPR011707">
    <property type="entry name" value="Cu-oxidase-like_N"/>
</dbReference>
<feature type="domain" description="Plastocyanin-like" evidence="9">
    <location>
        <begin position="499"/>
        <end position="598"/>
    </location>
</feature>
<feature type="domain" description="Plastocyanin-like" evidence="8">
    <location>
        <begin position="241"/>
        <end position="400"/>
    </location>
</feature>
<dbReference type="InterPro" id="IPR033138">
    <property type="entry name" value="Cu_oxidase_CS"/>
</dbReference>
<keyword evidence="7" id="KW-1133">Transmembrane helix</keyword>
<dbReference type="PANTHER" id="PTHR11709">
    <property type="entry name" value="MULTI-COPPER OXIDASE"/>
    <property type="match status" value="1"/>
</dbReference>
<evidence type="ECO:0000259" key="10">
    <source>
        <dbReference type="Pfam" id="PF07732"/>
    </source>
</evidence>
<dbReference type="InterPro" id="IPR008972">
    <property type="entry name" value="Cupredoxin"/>
</dbReference>
<dbReference type="Pfam" id="PF07732">
    <property type="entry name" value="Cu-oxidase_3"/>
    <property type="match status" value="1"/>
</dbReference>
<dbReference type="InterPro" id="IPR011706">
    <property type="entry name" value="Cu-oxidase_C"/>
</dbReference>
<organism evidence="11 12">
    <name type="scientific">Rhodotorula toruloides</name>
    <name type="common">Yeast</name>
    <name type="synonym">Rhodosporidium toruloides</name>
    <dbReference type="NCBI Taxonomy" id="5286"/>
    <lineage>
        <taxon>Eukaryota</taxon>
        <taxon>Fungi</taxon>
        <taxon>Dikarya</taxon>
        <taxon>Basidiomycota</taxon>
        <taxon>Pucciniomycotina</taxon>
        <taxon>Microbotryomycetes</taxon>
        <taxon>Sporidiobolales</taxon>
        <taxon>Sporidiobolaceae</taxon>
        <taxon>Rhodotorula</taxon>
    </lineage>
</organism>
<dbReference type="OrthoDB" id="2121828at2759"/>
<dbReference type="Pfam" id="PF07731">
    <property type="entry name" value="Cu-oxidase_2"/>
    <property type="match status" value="1"/>
</dbReference>
<dbReference type="InterPro" id="IPR045087">
    <property type="entry name" value="Cu-oxidase_fam"/>
</dbReference>
<dbReference type="PROSITE" id="PS00079">
    <property type="entry name" value="MULTICOPPER_OXIDASE1"/>
    <property type="match status" value="1"/>
</dbReference>
<dbReference type="Gene3D" id="2.60.40.420">
    <property type="entry name" value="Cupredoxins - blue copper proteins"/>
    <property type="match status" value="3"/>
</dbReference>
<dbReference type="InterPro" id="IPR002355">
    <property type="entry name" value="Cu_oxidase_Cu_BS"/>
</dbReference>
<dbReference type="InterPro" id="IPR001117">
    <property type="entry name" value="Cu-oxidase_2nd"/>
</dbReference>
<evidence type="ECO:0000256" key="5">
    <source>
        <dbReference type="ARBA" id="ARBA00023180"/>
    </source>
</evidence>
<keyword evidence="4" id="KW-0186">Copper</keyword>
<keyword evidence="3" id="KW-0560">Oxidoreductase</keyword>
<keyword evidence="7" id="KW-0472">Membrane</keyword>
<dbReference type="PANTHER" id="PTHR11709:SF511">
    <property type="entry name" value="LACCASE"/>
    <property type="match status" value="1"/>
</dbReference>
<evidence type="ECO:0000256" key="2">
    <source>
        <dbReference type="ARBA" id="ARBA00022723"/>
    </source>
</evidence>
<evidence type="ECO:0000256" key="4">
    <source>
        <dbReference type="ARBA" id="ARBA00023008"/>
    </source>
</evidence>
<dbReference type="PROSITE" id="PS00080">
    <property type="entry name" value="MULTICOPPER_OXIDASE2"/>
    <property type="match status" value="1"/>
</dbReference>
<name>A0A511KNR7_RHOTO</name>
<gene>
    <name evidence="11" type="ORF">Rt10032_c18g6024</name>
</gene>
<keyword evidence="7" id="KW-0812">Transmembrane</keyword>
<dbReference type="EMBL" id="BJWK01000018">
    <property type="protein sequence ID" value="GEM12007.1"/>
    <property type="molecule type" value="Genomic_DNA"/>
</dbReference>
<evidence type="ECO:0000256" key="1">
    <source>
        <dbReference type="ARBA" id="ARBA00010609"/>
    </source>
</evidence>
<reference evidence="11 12" key="1">
    <citation type="submission" date="2019-07" db="EMBL/GenBank/DDBJ databases">
        <title>Rhodotorula toruloides NBRC10032 genome sequencing.</title>
        <authorList>
            <person name="Shida Y."/>
            <person name="Takaku H."/>
            <person name="Ogasawara W."/>
            <person name="Mori K."/>
        </authorList>
    </citation>
    <scope>NUCLEOTIDE SEQUENCE [LARGE SCALE GENOMIC DNA]</scope>
    <source>
        <strain evidence="11 12">NBRC10032</strain>
    </source>
</reference>
<feature type="region of interest" description="Disordered" evidence="6">
    <location>
        <begin position="1"/>
        <end position="25"/>
    </location>
</feature>
<dbReference type="AlphaFoldDB" id="A0A511KNR7"/>
<evidence type="ECO:0000259" key="8">
    <source>
        <dbReference type="Pfam" id="PF00394"/>
    </source>
</evidence>
<dbReference type="Proteomes" id="UP000321518">
    <property type="component" value="Unassembled WGS sequence"/>
</dbReference>
<comment type="similarity">
    <text evidence="1">Belongs to the multicopper oxidase family.</text>
</comment>
<accession>A0A511KNR7</accession>
<proteinExistence type="inferred from homology"/>
<dbReference type="FunFam" id="2.60.40.420:FF:000045">
    <property type="entry name" value="Laccase 2"/>
    <property type="match status" value="1"/>
</dbReference>